<evidence type="ECO:0000256" key="1">
    <source>
        <dbReference type="SAM" id="MobiDB-lite"/>
    </source>
</evidence>
<evidence type="ECO:0000313" key="3">
    <source>
        <dbReference type="Proteomes" id="UP000534286"/>
    </source>
</evidence>
<sequence>MRVRRVRFRLIALVIGVVMAVLISGMGVPERLVQPAAAAVPTSDPEPSVDGRAVPKPKLGKGAEESAPVVKRKDPVWPKPGSAEVEVKSALVQAGELPVRVGAVDSGADVGTVKVETLPTEAVRKLGGVGVAARIEIVPT</sequence>
<gene>
    <name evidence="2" type="ORF">FHR32_008672</name>
</gene>
<proteinExistence type="predicted"/>
<accession>A0A7W7WEL4</accession>
<protein>
    <submittedName>
        <fullName evidence="2">Uncharacterized protein</fullName>
    </submittedName>
</protein>
<keyword evidence="3" id="KW-1185">Reference proteome</keyword>
<dbReference type="Proteomes" id="UP000534286">
    <property type="component" value="Unassembled WGS sequence"/>
</dbReference>
<name>A0A7W7WEL4_9ACTN</name>
<dbReference type="EMBL" id="JACHJU010000008">
    <property type="protein sequence ID" value="MBB4944266.1"/>
    <property type="molecule type" value="Genomic_DNA"/>
</dbReference>
<evidence type="ECO:0000313" key="2">
    <source>
        <dbReference type="EMBL" id="MBB4944266.1"/>
    </source>
</evidence>
<reference evidence="2 3" key="1">
    <citation type="submission" date="2020-08" db="EMBL/GenBank/DDBJ databases">
        <title>Sequencing the genomes of 1000 actinobacteria strains.</title>
        <authorList>
            <person name="Klenk H.-P."/>
        </authorList>
    </citation>
    <scope>NUCLEOTIDE SEQUENCE [LARGE SCALE GENOMIC DNA]</scope>
    <source>
        <strain evidence="2 3">DSM 43023</strain>
    </source>
</reference>
<dbReference type="AlphaFoldDB" id="A0A7W7WEL4"/>
<comment type="caution">
    <text evidence="2">The sequence shown here is derived from an EMBL/GenBank/DDBJ whole genome shotgun (WGS) entry which is preliminary data.</text>
</comment>
<feature type="region of interest" description="Disordered" evidence="1">
    <location>
        <begin position="37"/>
        <end position="79"/>
    </location>
</feature>
<organism evidence="2 3">
    <name type="scientific">Streptosporangium album</name>
    <dbReference type="NCBI Taxonomy" id="47479"/>
    <lineage>
        <taxon>Bacteria</taxon>
        <taxon>Bacillati</taxon>
        <taxon>Actinomycetota</taxon>
        <taxon>Actinomycetes</taxon>
        <taxon>Streptosporangiales</taxon>
        <taxon>Streptosporangiaceae</taxon>
        <taxon>Streptosporangium</taxon>
    </lineage>
</organism>
<dbReference type="RefSeq" id="WP_184760120.1">
    <property type="nucleotide sequence ID" value="NZ_BAABEK010000272.1"/>
</dbReference>